<dbReference type="AlphaFoldDB" id="A0AAD9AIK9"/>
<gene>
    <name evidence="2" type="ORF">CCHR01_09074</name>
</gene>
<dbReference type="EMBL" id="JAQOWY010000175">
    <property type="protein sequence ID" value="KAK1848307.1"/>
    <property type="molecule type" value="Genomic_DNA"/>
</dbReference>
<protein>
    <submittedName>
        <fullName evidence="2">Uncharacterized protein</fullName>
    </submittedName>
</protein>
<sequence>MVVQGAQSACKAASGICASRVRTGQARARVAGHIDTYPVGAAKSGTASRDEACAAGQGLRQARRSQQLPPSCCRYHGCTADGFSLTRFLPIHIHLTHNLTSSTSTPIPTGPGLQPANAQTSTNTANTNPRLRHAYTQAMEAHMHPIQMIQ</sequence>
<reference evidence="2" key="1">
    <citation type="submission" date="2023-01" db="EMBL/GenBank/DDBJ databases">
        <title>Colletotrichum chrysophilum M932 genome sequence.</title>
        <authorList>
            <person name="Baroncelli R."/>
        </authorList>
    </citation>
    <scope>NUCLEOTIDE SEQUENCE</scope>
    <source>
        <strain evidence="2">M932</strain>
    </source>
</reference>
<dbReference type="Proteomes" id="UP001243330">
    <property type="component" value="Unassembled WGS sequence"/>
</dbReference>
<evidence type="ECO:0000313" key="2">
    <source>
        <dbReference type="EMBL" id="KAK1848307.1"/>
    </source>
</evidence>
<accession>A0AAD9AIK9</accession>
<organism evidence="2 3">
    <name type="scientific">Colletotrichum chrysophilum</name>
    <dbReference type="NCBI Taxonomy" id="1836956"/>
    <lineage>
        <taxon>Eukaryota</taxon>
        <taxon>Fungi</taxon>
        <taxon>Dikarya</taxon>
        <taxon>Ascomycota</taxon>
        <taxon>Pezizomycotina</taxon>
        <taxon>Sordariomycetes</taxon>
        <taxon>Hypocreomycetidae</taxon>
        <taxon>Glomerellales</taxon>
        <taxon>Glomerellaceae</taxon>
        <taxon>Colletotrichum</taxon>
        <taxon>Colletotrichum gloeosporioides species complex</taxon>
    </lineage>
</organism>
<name>A0AAD9AIK9_9PEZI</name>
<proteinExistence type="predicted"/>
<evidence type="ECO:0000256" key="1">
    <source>
        <dbReference type="SAM" id="MobiDB-lite"/>
    </source>
</evidence>
<comment type="caution">
    <text evidence="2">The sequence shown here is derived from an EMBL/GenBank/DDBJ whole genome shotgun (WGS) entry which is preliminary data.</text>
</comment>
<keyword evidence="3" id="KW-1185">Reference proteome</keyword>
<feature type="region of interest" description="Disordered" evidence="1">
    <location>
        <begin position="102"/>
        <end position="127"/>
    </location>
</feature>
<evidence type="ECO:0000313" key="3">
    <source>
        <dbReference type="Proteomes" id="UP001243330"/>
    </source>
</evidence>